<accession>A0A098ED37</accession>
<dbReference type="AlphaFoldDB" id="A0A098ED37"/>
<sequence length="360" mass="41675">MKIIINIGHPANVHFYKNTIWALEDKGHDILVTSRAKEITYELLDIYNIPYTALTKIYKTGFLGQTVEMIERDIKLYKLTKKFKPDIITGFASENSAHVSKVTKASSIIFTDTEHSKFASIILYPFADVILTPSCFKKDLGRKQVRFNGYKELAYLHPNYFKPNPEVLDELNLSKDDKFIIVRFISWSATHDIGYKGLNLDSKIKLVKEMEKYGKVFITSESKLDKNLEKYKIKVSSEKMHDLLYYATLYIGEGGTTSTEAAILGTPSILIDSQAKFCGVHNELMNKYGLQLYYDSDKKDDAFKKAIEILENENSKKEWQKKREKLLNDKIDVTKFMVDFIENCPESFYEYQKTKNDAWK</sequence>
<reference evidence="1" key="1">
    <citation type="submission" date="2014-09" db="EMBL/GenBank/DDBJ databases">
        <authorList>
            <person name="Probst J Alexander"/>
        </authorList>
    </citation>
    <scope>NUCLEOTIDE SEQUENCE</scope>
</reference>
<organism evidence="1">
    <name type="scientific">groundwater metagenome</name>
    <dbReference type="NCBI Taxonomy" id="717931"/>
    <lineage>
        <taxon>unclassified sequences</taxon>
        <taxon>metagenomes</taxon>
        <taxon>ecological metagenomes</taxon>
    </lineage>
</organism>
<proteinExistence type="predicted"/>
<dbReference type="SUPFAM" id="SSF53756">
    <property type="entry name" value="UDP-Glycosyltransferase/glycogen phosphorylase"/>
    <property type="match status" value="1"/>
</dbReference>
<evidence type="ECO:0000313" key="1">
    <source>
        <dbReference type="EMBL" id="CEG13897.1"/>
    </source>
</evidence>
<dbReference type="PIRSF" id="PIRSF005357">
    <property type="entry name" value="UCP005357"/>
    <property type="match status" value="1"/>
</dbReference>
<dbReference type="InterPro" id="IPR007152">
    <property type="entry name" value="DUF354"/>
</dbReference>
<dbReference type="PANTHER" id="PTHR39662:SF1">
    <property type="entry name" value="DUF354 DOMAIN-CONTAINING PROTEIN"/>
    <property type="match status" value="1"/>
</dbReference>
<dbReference type="PANTHER" id="PTHR39662">
    <property type="entry name" value="DUF354 DOMAIN-CONTAINING PROTEIN-RELATED"/>
    <property type="match status" value="1"/>
</dbReference>
<name>A0A098ED37_9ZZZZ</name>
<dbReference type="EMBL" id="CCXY01000430">
    <property type="protein sequence ID" value="CEG13897.1"/>
    <property type="molecule type" value="Genomic_DNA"/>
</dbReference>
<evidence type="ECO:0008006" key="2">
    <source>
        <dbReference type="Google" id="ProtNLM"/>
    </source>
</evidence>
<protein>
    <recommendedName>
        <fullName evidence="2">DUF354 domain-containing protein</fullName>
    </recommendedName>
</protein>
<dbReference type="Pfam" id="PF04007">
    <property type="entry name" value="DUF354"/>
    <property type="match status" value="1"/>
</dbReference>
<gene>
    <name evidence="1" type="ORF">MSIBF_A650003</name>
</gene>
<dbReference type="Gene3D" id="3.40.50.2000">
    <property type="entry name" value="Glycogen Phosphorylase B"/>
    <property type="match status" value="1"/>
</dbReference>